<organism evidence="3 4">
    <name type="scientific">Armillaria tabescens</name>
    <name type="common">Ringless honey mushroom</name>
    <name type="synonym">Agaricus tabescens</name>
    <dbReference type="NCBI Taxonomy" id="1929756"/>
    <lineage>
        <taxon>Eukaryota</taxon>
        <taxon>Fungi</taxon>
        <taxon>Dikarya</taxon>
        <taxon>Basidiomycota</taxon>
        <taxon>Agaricomycotina</taxon>
        <taxon>Agaricomycetes</taxon>
        <taxon>Agaricomycetidae</taxon>
        <taxon>Agaricales</taxon>
        <taxon>Marasmiineae</taxon>
        <taxon>Physalacriaceae</taxon>
        <taxon>Desarmillaria</taxon>
    </lineage>
</organism>
<evidence type="ECO:0000256" key="1">
    <source>
        <dbReference type="SAM" id="MobiDB-lite"/>
    </source>
</evidence>
<dbReference type="InterPro" id="IPR046522">
    <property type="entry name" value="DUF6699"/>
</dbReference>
<keyword evidence="4" id="KW-1185">Reference proteome</keyword>
<feature type="compositionally biased region" description="Polar residues" evidence="1">
    <location>
        <begin position="152"/>
        <end position="162"/>
    </location>
</feature>
<dbReference type="Pfam" id="PF20415">
    <property type="entry name" value="DUF6699"/>
    <property type="match status" value="1"/>
</dbReference>
<gene>
    <name evidence="3" type="ORF">EV420DRAFT_1745520</name>
</gene>
<comment type="caution">
    <text evidence="3">The sequence shown here is derived from an EMBL/GenBank/DDBJ whole genome shotgun (WGS) entry which is preliminary data.</text>
</comment>
<dbReference type="RefSeq" id="XP_060334425.1">
    <property type="nucleotide sequence ID" value="XM_060480135.1"/>
</dbReference>
<feature type="region of interest" description="Disordered" evidence="1">
    <location>
        <begin position="127"/>
        <end position="180"/>
    </location>
</feature>
<evidence type="ECO:0000313" key="4">
    <source>
        <dbReference type="Proteomes" id="UP001175211"/>
    </source>
</evidence>
<reference evidence="3" key="1">
    <citation type="submission" date="2023-06" db="EMBL/GenBank/DDBJ databases">
        <authorList>
            <consortium name="Lawrence Berkeley National Laboratory"/>
            <person name="Ahrendt S."/>
            <person name="Sahu N."/>
            <person name="Indic B."/>
            <person name="Wong-Bajracharya J."/>
            <person name="Merenyi Z."/>
            <person name="Ke H.-M."/>
            <person name="Monk M."/>
            <person name="Kocsube S."/>
            <person name="Drula E."/>
            <person name="Lipzen A."/>
            <person name="Balint B."/>
            <person name="Henrissat B."/>
            <person name="Andreopoulos B."/>
            <person name="Martin F.M."/>
            <person name="Harder C.B."/>
            <person name="Rigling D."/>
            <person name="Ford K.L."/>
            <person name="Foster G.D."/>
            <person name="Pangilinan J."/>
            <person name="Papanicolaou A."/>
            <person name="Barry K."/>
            <person name="LaButti K."/>
            <person name="Viragh M."/>
            <person name="Koriabine M."/>
            <person name="Yan M."/>
            <person name="Riley R."/>
            <person name="Champramary S."/>
            <person name="Plett K.L."/>
            <person name="Tsai I.J."/>
            <person name="Slot J."/>
            <person name="Sipos G."/>
            <person name="Plett J."/>
            <person name="Nagy L.G."/>
            <person name="Grigoriev I.V."/>
        </authorList>
    </citation>
    <scope>NUCLEOTIDE SEQUENCE</scope>
    <source>
        <strain evidence="3">CCBAS 213</strain>
    </source>
</reference>
<dbReference type="GeneID" id="85363683"/>
<protein>
    <recommendedName>
        <fullName evidence="2">DUF6699 domain-containing protein</fullName>
    </recommendedName>
</protein>
<accession>A0AA39TTA7</accession>
<evidence type="ECO:0000259" key="2">
    <source>
        <dbReference type="Pfam" id="PF20415"/>
    </source>
</evidence>
<evidence type="ECO:0000313" key="3">
    <source>
        <dbReference type="EMBL" id="KAK0462959.1"/>
    </source>
</evidence>
<dbReference type="Proteomes" id="UP001175211">
    <property type="component" value="Unassembled WGS sequence"/>
</dbReference>
<name>A0AA39TTA7_ARMTA</name>
<dbReference type="AlphaFoldDB" id="A0AA39TTA7"/>
<feature type="compositionally biased region" description="Polar residues" evidence="1">
    <location>
        <begin position="192"/>
        <end position="208"/>
    </location>
</feature>
<dbReference type="EMBL" id="JAUEPS010000008">
    <property type="protein sequence ID" value="KAK0462959.1"/>
    <property type="molecule type" value="Genomic_DNA"/>
</dbReference>
<feature type="region of interest" description="Disordered" evidence="1">
    <location>
        <begin position="240"/>
        <end position="262"/>
    </location>
</feature>
<proteinExistence type="predicted"/>
<sequence length="459" mass="51792">MPHRKGVQFGSFTTFPIPCHGLVDPNHVPRFIPRHRTRFPTQSILRKVQAQAARLHETPAIIDKHGTAFGSSLTNCSRSYPYPRRGSTVASLYKPWSESHHRHASSSGSRQTHRRAAFSFGKVKLNADGEPWIDPQGGWQPPPNPWLEPEQESNVQAGTSDDNNWEWDQNEKRWTNPRGRWHNTRNGWQWQWNQTSGSSHEPATQPTLHLTPVELSPLPVVATRPSHRKRASLDLKSSQPVELFNVTPHKSKSSSKERPKSDSFDLRSLASSLLQAPSYQLHTDLMTVQPLLWSILDVPSQRTVSLLSCISSGAGPRLDVPTCLGATEVVVHSHPRFSKIHFEHSPTIQELLEGIRGYFYARISKKRTKTLTMDDRNTIFAAKSKRMFLRGSGEVEDDLRVDLLDGYVMFNGLKVLSHDVSGKVEDGIGTSKRETMGLAYDLSEMSWHHSLTTITIFKA</sequence>
<feature type="domain" description="DUF6699" evidence="2">
    <location>
        <begin position="292"/>
        <end position="414"/>
    </location>
</feature>
<feature type="region of interest" description="Disordered" evidence="1">
    <location>
        <begin position="192"/>
        <end position="212"/>
    </location>
</feature>